<reference evidence="1" key="1">
    <citation type="journal article" date="2019" name="MBio">
        <title>Virus Genomes from Deep Sea Sediments Expand the Ocean Megavirome and Support Independent Origins of Viral Gigantism.</title>
        <authorList>
            <person name="Backstrom D."/>
            <person name="Yutin N."/>
            <person name="Jorgensen S.L."/>
            <person name="Dharamshi J."/>
            <person name="Homa F."/>
            <person name="Zaremba-Niedwiedzka K."/>
            <person name="Spang A."/>
            <person name="Wolf Y.I."/>
            <person name="Koonin E.V."/>
            <person name="Ettema T.J."/>
        </authorList>
    </citation>
    <scope>NUCLEOTIDE SEQUENCE</scope>
</reference>
<organism evidence="1">
    <name type="scientific">Mimivirus LCMiAC02</name>
    <dbReference type="NCBI Taxonomy" id="2506609"/>
    <lineage>
        <taxon>Viruses</taxon>
        <taxon>Varidnaviria</taxon>
        <taxon>Bamfordvirae</taxon>
        <taxon>Nucleocytoviricota</taxon>
        <taxon>Megaviricetes</taxon>
        <taxon>Imitervirales</taxon>
        <taxon>Mimiviridae</taxon>
        <taxon>Klosneuvirinae</taxon>
    </lineage>
</organism>
<proteinExistence type="predicted"/>
<name>A0A4D5XF08_9VIRU</name>
<gene>
    <name evidence="1" type="ORF">LCMiAC02_03380</name>
</gene>
<evidence type="ECO:0000313" key="1">
    <source>
        <dbReference type="EMBL" id="QBK89243.1"/>
    </source>
</evidence>
<sequence>MKEEIEEKYKELFDGIEKAKAKSNNPWL</sequence>
<protein>
    <submittedName>
        <fullName evidence="1">Uncharacterized protein</fullName>
    </submittedName>
</protein>
<dbReference type="EMBL" id="MK500410">
    <property type="protein sequence ID" value="QBK89243.1"/>
    <property type="molecule type" value="Genomic_DNA"/>
</dbReference>
<accession>A0A4D5XF08</accession>